<gene>
    <name evidence="2" type="ORF">SDRG_13276</name>
</gene>
<evidence type="ECO:0000313" key="3">
    <source>
        <dbReference type="Proteomes" id="UP000030762"/>
    </source>
</evidence>
<reference evidence="2 3" key="1">
    <citation type="submission" date="2012-04" db="EMBL/GenBank/DDBJ databases">
        <title>The Genome Sequence of Saprolegnia declina VS20.</title>
        <authorList>
            <consortium name="The Broad Institute Genome Sequencing Platform"/>
            <person name="Russ C."/>
            <person name="Nusbaum C."/>
            <person name="Tyler B."/>
            <person name="van West P."/>
            <person name="Dieguez-Uribeondo J."/>
            <person name="de Bruijn I."/>
            <person name="Tripathy S."/>
            <person name="Jiang R."/>
            <person name="Young S.K."/>
            <person name="Zeng Q."/>
            <person name="Gargeya S."/>
            <person name="Fitzgerald M."/>
            <person name="Haas B."/>
            <person name="Abouelleil A."/>
            <person name="Alvarado L."/>
            <person name="Arachchi H.M."/>
            <person name="Berlin A."/>
            <person name="Chapman S.B."/>
            <person name="Goldberg J."/>
            <person name="Griggs A."/>
            <person name="Gujja S."/>
            <person name="Hansen M."/>
            <person name="Howarth C."/>
            <person name="Imamovic A."/>
            <person name="Larimer J."/>
            <person name="McCowen C."/>
            <person name="Montmayeur A."/>
            <person name="Murphy C."/>
            <person name="Neiman D."/>
            <person name="Pearson M."/>
            <person name="Priest M."/>
            <person name="Roberts A."/>
            <person name="Saif S."/>
            <person name="Shea T."/>
            <person name="Sisk P."/>
            <person name="Sykes S."/>
            <person name="Wortman J."/>
            <person name="Nusbaum C."/>
            <person name="Birren B."/>
        </authorList>
    </citation>
    <scope>NUCLEOTIDE SEQUENCE [LARGE SCALE GENOMIC DNA]</scope>
    <source>
        <strain evidence="2 3">VS20</strain>
    </source>
</reference>
<dbReference type="Proteomes" id="UP000030762">
    <property type="component" value="Unassembled WGS sequence"/>
</dbReference>
<feature type="region of interest" description="Disordered" evidence="1">
    <location>
        <begin position="1"/>
        <end position="63"/>
    </location>
</feature>
<keyword evidence="3" id="KW-1185">Reference proteome</keyword>
<dbReference type="GeneID" id="19954003"/>
<organism evidence="2 3">
    <name type="scientific">Saprolegnia diclina (strain VS20)</name>
    <dbReference type="NCBI Taxonomy" id="1156394"/>
    <lineage>
        <taxon>Eukaryota</taxon>
        <taxon>Sar</taxon>
        <taxon>Stramenopiles</taxon>
        <taxon>Oomycota</taxon>
        <taxon>Saprolegniomycetes</taxon>
        <taxon>Saprolegniales</taxon>
        <taxon>Saprolegniaceae</taxon>
        <taxon>Saprolegnia</taxon>
    </lineage>
</organism>
<dbReference type="AlphaFoldDB" id="T0RGP7"/>
<sequence length="94" mass="10356">MTRRVRQTPSKVGQHRQAEATEAAWESDDDEFGDDDESDDEFDDDDESDDDDERAPSKRHAAMTDSAFDALALRWSLAATAASGLTPSPEPTQP</sequence>
<dbReference type="RefSeq" id="XP_008617576.1">
    <property type="nucleotide sequence ID" value="XM_008619354.1"/>
</dbReference>
<dbReference type="EMBL" id="JH767189">
    <property type="protein sequence ID" value="EQC28937.1"/>
    <property type="molecule type" value="Genomic_DNA"/>
</dbReference>
<evidence type="ECO:0000256" key="1">
    <source>
        <dbReference type="SAM" id="MobiDB-lite"/>
    </source>
</evidence>
<accession>T0RGP7</accession>
<evidence type="ECO:0000313" key="2">
    <source>
        <dbReference type="EMBL" id="EQC28937.1"/>
    </source>
</evidence>
<proteinExistence type="predicted"/>
<protein>
    <submittedName>
        <fullName evidence="2">Uncharacterized protein</fullName>
    </submittedName>
</protein>
<feature type="compositionally biased region" description="Acidic residues" evidence="1">
    <location>
        <begin position="25"/>
        <end position="53"/>
    </location>
</feature>
<dbReference type="InParanoid" id="T0RGP7"/>
<dbReference type="VEuPathDB" id="FungiDB:SDRG_13276"/>
<name>T0RGP7_SAPDV</name>